<organism evidence="3">
    <name type="scientific">Spodoptera frugiperda</name>
    <name type="common">Fall armyworm</name>
    <dbReference type="NCBI Taxonomy" id="7108"/>
    <lineage>
        <taxon>Eukaryota</taxon>
        <taxon>Metazoa</taxon>
        <taxon>Ecdysozoa</taxon>
        <taxon>Arthropoda</taxon>
        <taxon>Hexapoda</taxon>
        <taxon>Insecta</taxon>
        <taxon>Pterygota</taxon>
        <taxon>Neoptera</taxon>
        <taxon>Endopterygota</taxon>
        <taxon>Lepidoptera</taxon>
        <taxon>Glossata</taxon>
        <taxon>Ditrysia</taxon>
        <taxon>Noctuoidea</taxon>
        <taxon>Noctuidae</taxon>
        <taxon>Amphipyrinae</taxon>
        <taxon>Spodoptera</taxon>
    </lineage>
</organism>
<evidence type="ECO:0000256" key="2">
    <source>
        <dbReference type="SAM" id="SignalP"/>
    </source>
</evidence>
<feature type="chain" id="PRO_5044185321" evidence="2">
    <location>
        <begin position="20"/>
        <end position="173"/>
    </location>
</feature>
<accession>A0A2H1WU37</accession>
<feature type="compositionally biased region" description="Low complexity" evidence="1">
    <location>
        <begin position="75"/>
        <end position="88"/>
    </location>
</feature>
<feature type="region of interest" description="Disordered" evidence="1">
    <location>
        <begin position="72"/>
        <end position="92"/>
    </location>
</feature>
<dbReference type="AlphaFoldDB" id="A0A2H1WU37"/>
<sequence>MLFWVFVSLFFTVLQCLRGQTAYHLVHINNMDNLAQFDDAQHRGPNWYDYSVNSFEAASTLEDQKSSTLEVSKYSSASTDPATDSSAETSEKRRATQRYRACHPCPHDMLKKYTNIGIKWICAGYQRARRSFKSECMLRYRNCQDGTMFVKVHDHKCRNESYHGRHWFYGYLV</sequence>
<feature type="signal peptide" evidence="2">
    <location>
        <begin position="1"/>
        <end position="19"/>
    </location>
</feature>
<reference evidence="3" key="1">
    <citation type="submission" date="2016-07" db="EMBL/GenBank/DDBJ databases">
        <authorList>
            <person name="Bretaudeau A."/>
        </authorList>
    </citation>
    <scope>NUCLEOTIDE SEQUENCE</scope>
    <source>
        <strain evidence="3">Rice</strain>
        <tissue evidence="3">Whole body</tissue>
    </source>
</reference>
<name>A0A2H1WU37_SPOFR</name>
<protein>
    <submittedName>
        <fullName evidence="3">SFRICE_009208</fullName>
    </submittedName>
</protein>
<proteinExistence type="predicted"/>
<keyword evidence="2" id="KW-0732">Signal</keyword>
<dbReference type="EMBL" id="ODYU01011073">
    <property type="protein sequence ID" value="SOQ56579.1"/>
    <property type="molecule type" value="Genomic_DNA"/>
</dbReference>
<evidence type="ECO:0000313" key="3">
    <source>
        <dbReference type="EMBL" id="SOQ56579.1"/>
    </source>
</evidence>
<evidence type="ECO:0000256" key="1">
    <source>
        <dbReference type="SAM" id="MobiDB-lite"/>
    </source>
</evidence>
<gene>
    <name evidence="3" type="ORF">SFRICE_009208</name>
</gene>